<evidence type="ECO:0000313" key="1">
    <source>
        <dbReference type="EMBL" id="MSU09923.1"/>
    </source>
</evidence>
<accession>A0A6I2UEE1</accession>
<dbReference type="EMBL" id="VUNR01000041">
    <property type="protein sequence ID" value="MSU09923.1"/>
    <property type="molecule type" value="Genomic_DNA"/>
</dbReference>
<evidence type="ECO:0000313" key="2">
    <source>
        <dbReference type="Proteomes" id="UP000433181"/>
    </source>
</evidence>
<proteinExistence type="predicted"/>
<reference evidence="1 2" key="1">
    <citation type="submission" date="2019-08" db="EMBL/GenBank/DDBJ databases">
        <title>In-depth cultivation of the pig gut microbiome towards novel bacterial diversity and tailored functional studies.</title>
        <authorList>
            <person name="Wylensek D."/>
            <person name="Hitch T.C.A."/>
            <person name="Clavel T."/>
        </authorList>
    </citation>
    <scope>NUCLEOTIDE SEQUENCE [LARGE SCALE GENOMIC DNA]</scope>
    <source>
        <strain evidence="1 2">WCA-693-APC-5D-A</strain>
    </source>
</reference>
<dbReference type="Proteomes" id="UP000433181">
    <property type="component" value="Unassembled WGS sequence"/>
</dbReference>
<dbReference type="InterPro" id="IPR011050">
    <property type="entry name" value="Pectin_lyase_fold/virulence"/>
</dbReference>
<protein>
    <submittedName>
        <fullName evidence="1">Uncharacterized protein</fullName>
    </submittedName>
</protein>
<dbReference type="SUPFAM" id="SSF51126">
    <property type="entry name" value="Pectin lyase-like"/>
    <property type="match status" value="1"/>
</dbReference>
<dbReference type="RefSeq" id="WP_154408086.1">
    <property type="nucleotide sequence ID" value="NZ_VUNR01000041.1"/>
</dbReference>
<sequence length="542" mass="61997">MKTIVELQDSIKGITMSLQNISVELSEYGKSTDNAPAVDFLKVDAIGKNSFLPHHPLTNCPQKSHYLSLLLTIALKNRGDLSAWQFLSRIAFGAGYTDGMESLVADAMTLNEARLIQVTDTVNQYGLKHNFVVDSLVLYTVMQEKNSALLEYMVSIYEILGVENAVMDECLTMARIIAENDKEAYFDNVNKWKYLNQWDFLGYMVKRDSRIVHELDGIENYEEEQVIVLDAKITGEKLPDFESHIYGEERDQYIARLNLSIELDRFKCKELVFLNCKFDEMNCIIAKKKCVVFESCVFDSSFNLFHICEEKRGGYYYYECDINPLFSSDYSTDFTAYNLNAWIYVGNADFKRCVFQNYGGGLPLLNMQNGNIVKSRFINCRKINWHGYTYGYSRGNVTFTYLLKIANGSIVDTDFEKCSNRVVIKGNDATGCFLLADNTDIANCKFTKCQNWVGGDFGRYASNYTYLLHLSSNSSVKDCVFDECYSEAKHDSDNHVESYTIACYKGNVSMVKKLTDTNEFINGSDTYRWQKEKVGVTNREIE</sequence>
<gene>
    <name evidence="1" type="ORF">FYJ84_13185</name>
</gene>
<organism evidence="1 2">
    <name type="scientific">Anaerovibrio slackiae</name>
    <dbReference type="NCBI Taxonomy" id="2652309"/>
    <lineage>
        <taxon>Bacteria</taxon>
        <taxon>Bacillati</taxon>
        <taxon>Bacillota</taxon>
        <taxon>Negativicutes</taxon>
        <taxon>Selenomonadales</taxon>
        <taxon>Selenomonadaceae</taxon>
        <taxon>Anaerovibrio</taxon>
    </lineage>
</organism>
<comment type="caution">
    <text evidence="1">The sequence shown here is derived from an EMBL/GenBank/DDBJ whole genome shotgun (WGS) entry which is preliminary data.</text>
</comment>
<keyword evidence="2" id="KW-1185">Reference proteome</keyword>
<dbReference type="AlphaFoldDB" id="A0A6I2UEE1"/>
<dbReference type="GeneID" id="96779881"/>
<name>A0A6I2UEE1_9FIRM</name>